<evidence type="ECO:0000259" key="11">
    <source>
        <dbReference type="Pfam" id="PF05922"/>
    </source>
</evidence>
<evidence type="ECO:0000256" key="5">
    <source>
        <dbReference type="ARBA" id="ARBA00022825"/>
    </source>
</evidence>
<keyword evidence="14" id="KW-1185">Reference proteome</keyword>
<dbReference type="InterPro" id="IPR003137">
    <property type="entry name" value="PA_domain"/>
</dbReference>
<dbReference type="CDD" id="cd04852">
    <property type="entry name" value="Peptidases_S8_3"/>
    <property type="match status" value="1"/>
</dbReference>
<feature type="domain" description="PA" evidence="10">
    <location>
        <begin position="411"/>
        <end position="475"/>
    </location>
</feature>
<feature type="active site" description="Charge relay system" evidence="6 7">
    <location>
        <position position="234"/>
    </location>
</feature>
<feature type="domain" description="Subtilisin-like protease fibronectin type-III" evidence="12">
    <location>
        <begin position="687"/>
        <end position="784"/>
    </location>
</feature>
<dbReference type="Gene3D" id="2.60.40.2310">
    <property type="match status" value="1"/>
</dbReference>
<evidence type="ECO:0000259" key="12">
    <source>
        <dbReference type="Pfam" id="PF17766"/>
    </source>
</evidence>
<dbReference type="InterPro" id="IPR045051">
    <property type="entry name" value="SBT"/>
</dbReference>
<keyword evidence="5 7" id="KW-0720">Serine protease</keyword>
<dbReference type="SUPFAM" id="SSF52743">
    <property type="entry name" value="Subtilisin-like"/>
    <property type="match status" value="1"/>
</dbReference>
<protein>
    <submittedName>
        <fullName evidence="13">Peptidase inhibitor I9</fullName>
    </submittedName>
</protein>
<dbReference type="PROSITE" id="PS00138">
    <property type="entry name" value="SUBTILASE_SER"/>
    <property type="match status" value="1"/>
</dbReference>
<dbReference type="InterPro" id="IPR036852">
    <property type="entry name" value="Peptidase_S8/S53_dom_sf"/>
</dbReference>
<keyword evidence="4 7" id="KW-0378">Hydrolase</keyword>
<keyword evidence="2 7" id="KW-0645">Protease</keyword>
<feature type="domain" description="Inhibitor I9" evidence="11">
    <location>
        <begin position="44"/>
        <end position="123"/>
    </location>
</feature>
<feature type="active site" description="Charge relay system" evidence="6 7">
    <location>
        <position position="571"/>
    </location>
</feature>
<dbReference type="Pfam" id="PF17766">
    <property type="entry name" value="fn3_6"/>
    <property type="match status" value="1"/>
</dbReference>
<reference evidence="13" key="1">
    <citation type="submission" date="2022-05" db="EMBL/GenBank/DDBJ databases">
        <title>The Musa troglodytarum L. genome provides insights into the mechanism of non-climacteric behaviour and enrichment of carotenoids.</title>
        <authorList>
            <person name="Wang J."/>
        </authorList>
    </citation>
    <scope>NUCLEOTIDE SEQUENCE</scope>
    <source>
        <tissue evidence="13">Leaf</tissue>
    </source>
</reference>
<proteinExistence type="inferred from homology"/>
<evidence type="ECO:0000259" key="10">
    <source>
        <dbReference type="Pfam" id="PF02225"/>
    </source>
</evidence>
<dbReference type="PRINTS" id="PR00723">
    <property type="entry name" value="SUBTILISIN"/>
</dbReference>
<dbReference type="Pfam" id="PF00082">
    <property type="entry name" value="Peptidase_S8"/>
    <property type="match status" value="1"/>
</dbReference>
<gene>
    <name evidence="13" type="ORF">MUK42_20835</name>
</gene>
<dbReference type="InterPro" id="IPR023828">
    <property type="entry name" value="Peptidase_S8_Ser-AS"/>
</dbReference>
<dbReference type="Proteomes" id="UP001055439">
    <property type="component" value="Chromosome 5"/>
</dbReference>
<keyword evidence="3 8" id="KW-0732">Signal</keyword>
<evidence type="ECO:0000256" key="4">
    <source>
        <dbReference type="ARBA" id="ARBA00022801"/>
    </source>
</evidence>
<dbReference type="InterPro" id="IPR015500">
    <property type="entry name" value="Peptidase_S8_subtilisin-rel"/>
</dbReference>
<feature type="active site" description="Charge relay system" evidence="6 7">
    <location>
        <position position="156"/>
    </location>
</feature>
<evidence type="ECO:0000256" key="6">
    <source>
        <dbReference type="PIRSR" id="PIRSR615500-1"/>
    </source>
</evidence>
<feature type="domain" description="Peptidase S8/S53" evidence="9">
    <location>
        <begin position="148"/>
        <end position="616"/>
    </location>
</feature>
<dbReference type="EMBL" id="CP097507">
    <property type="protein sequence ID" value="URE04652.1"/>
    <property type="molecule type" value="Genomic_DNA"/>
</dbReference>
<dbReference type="FunFam" id="3.40.50.200:FF:000006">
    <property type="entry name" value="Subtilisin-like protease SBT1.5"/>
    <property type="match status" value="1"/>
</dbReference>
<evidence type="ECO:0000313" key="13">
    <source>
        <dbReference type="EMBL" id="URE04652.1"/>
    </source>
</evidence>
<feature type="chain" id="PRO_5039353411" evidence="8">
    <location>
        <begin position="36"/>
        <end position="787"/>
    </location>
</feature>
<dbReference type="Gene3D" id="3.30.70.80">
    <property type="entry name" value="Peptidase S8 propeptide/proteinase inhibitor I9"/>
    <property type="match status" value="1"/>
</dbReference>
<evidence type="ECO:0000256" key="8">
    <source>
        <dbReference type="SAM" id="SignalP"/>
    </source>
</evidence>
<dbReference type="CDD" id="cd02120">
    <property type="entry name" value="PA_subtilisin_like"/>
    <property type="match status" value="1"/>
</dbReference>
<evidence type="ECO:0000313" key="14">
    <source>
        <dbReference type="Proteomes" id="UP001055439"/>
    </source>
</evidence>
<dbReference type="Pfam" id="PF02225">
    <property type="entry name" value="PA"/>
    <property type="match status" value="1"/>
</dbReference>
<dbReference type="Gene3D" id="3.50.30.30">
    <property type="match status" value="1"/>
</dbReference>
<dbReference type="InterPro" id="IPR010259">
    <property type="entry name" value="S8pro/Inhibitor_I9"/>
</dbReference>
<dbReference type="InterPro" id="IPR000209">
    <property type="entry name" value="Peptidase_S8/S53_dom"/>
</dbReference>
<organism evidence="13 14">
    <name type="scientific">Musa troglodytarum</name>
    <name type="common">fe'i banana</name>
    <dbReference type="NCBI Taxonomy" id="320322"/>
    <lineage>
        <taxon>Eukaryota</taxon>
        <taxon>Viridiplantae</taxon>
        <taxon>Streptophyta</taxon>
        <taxon>Embryophyta</taxon>
        <taxon>Tracheophyta</taxon>
        <taxon>Spermatophyta</taxon>
        <taxon>Magnoliopsida</taxon>
        <taxon>Liliopsida</taxon>
        <taxon>Zingiberales</taxon>
        <taxon>Musaceae</taxon>
        <taxon>Musa</taxon>
    </lineage>
</organism>
<dbReference type="AlphaFoldDB" id="A0A9E7G1K7"/>
<dbReference type="InterPro" id="IPR034197">
    <property type="entry name" value="Peptidases_S8_3"/>
</dbReference>
<dbReference type="InterPro" id="IPR037045">
    <property type="entry name" value="S8pro/Inhibitor_I9_sf"/>
</dbReference>
<evidence type="ECO:0000259" key="9">
    <source>
        <dbReference type="Pfam" id="PF00082"/>
    </source>
</evidence>
<evidence type="ECO:0000256" key="3">
    <source>
        <dbReference type="ARBA" id="ARBA00022729"/>
    </source>
</evidence>
<evidence type="ECO:0000256" key="7">
    <source>
        <dbReference type="PROSITE-ProRule" id="PRU01240"/>
    </source>
</evidence>
<comment type="similarity">
    <text evidence="1 7">Belongs to the peptidase S8 family.</text>
</comment>
<dbReference type="PANTHER" id="PTHR10795">
    <property type="entry name" value="PROPROTEIN CONVERTASE SUBTILISIN/KEXIN"/>
    <property type="match status" value="1"/>
</dbReference>
<dbReference type="OrthoDB" id="10256524at2759"/>
<dbReference type="InterPro" id="IPR041469">
    <property type="entry name" value="Subtilisin-like_FN3"/>
</dbReference>
<dbReference type="GO" id="GO:0004252">
    <property type="term" value="F:serine-type endopeptidase activity"/>
    <property type="evidence" value="ECO:0007669"/>
    <property type="project" value="UniProtKB-UniRule"/>
</dbReference>
<dbReference type="Pfam" id="PF05922">
    <property type="entry name" value="Inhibitor_I9"/>
    <property type="match status" value="1"/>
</dbReference>
<evidence type="ECO:0000256" key="2">
    <source>
        <dbReference type="ARBA" id="ARBA00022670"/>
    </source>
</evidence>
<dbReference type="PROSITE" id="PS51892">
    <property type="entry name" value="SUBTILASE"/>
    <property type="match status" value="1"/>
</dbReference>
<sequence>MHPSPARATLILSSAMAALLLQLLFLVLTSPSVSAISNQAPEPYVVYMGGIPEGGDQEALQASHLQMLSAVIPSDEEARVSLTQSYHHAFKGFSAMLTETEAASLSGYDGVVSVFRDRILRLHTTRSWDFLEAESGIGSERLHDRASNDVIIGIIDTGIWPESPSFSDAGMGKIPSRWKGTCMEGSDFKKSDCNRKLIGARYYTSQAEPIRPATNGSHTIRVDGFGSARDSVGHGTHTASTAAGTAVQSASYYGLARGVAKGGSPSSRLAIYKACSLGGCASSTVLKAIDDAIDDGVDVISISIGMSSAFQTDFLSDPIAIGAFHANQRGVMVVCSGGNDGPDPYTVVNSAPWILTVAASSIDRTFQSQIVLGNGSIMKGFAISFSNLSSSESFPLVFGRDVAAESTPVSEASNCYPGSFDADKTSGKIIVCVGTDPTVTRRVKKLVAQGAGAKGLILIDEDEKGVPFDSGSFPFSEVGNDVGAQILEYMNSTKKPSAVILPAEDAKEFKPAPVVAYFSARGPGGLTEAILKPDVMAPGVSIVAASIPSSDIGDVPAGKKPSSFAIKSGTSMACPHVAGAAAFIKSSHPRWSPSMIRSALVTTATMTNNLGKPLTSNSGANASFHDMGAGEISPLRALSPGLVFETTTEDYLRFLCYYGYKEQVIRSVITGTNFSCPPDPTQDLISNINYPSISVAKLEGKQTVVKVSRTVTNVGPANSTYTAAVDAPSGIVVKVSPERLAFTKRWMRASYEVSFDAKDASRGYCYGSITWSDGAHTVRNGFAVNAM</sequence>
<dbReference type="GO" id="GO:0006508">
    <property type="term" value="P:proteolysis"/>
    <property type="evidence" value="ECO:0007669"/>
    <property type="project" value="UniProtKB-KW"/>
</dbReference>
<accession>A0A9E7G1K7</accession>
<evidence type="ECO:0000256" key="1">
    <source>
        <dbReference type="ARBA" id="ARBA00011073"/>
    </source>
</evidence>
<feature type="signal peptide" evidence="8">
    <location>
        <begin position="1"/>
        <end position="35"/>
    </location>
</feature>
<dbReference type="Gene3D" id="3.40.50.200">
    <property type="entry name" value="Peptidase S8/S53 domain"/>
    <property type="match status" value="1"/>
</dbReference>
<name>A0A9E7G1K7_9LILI</name>